<feature type="transmembrane region" description="Helical" evidence="12">
    <location>
        <begin position="137"/>
        <end position="158"/>
    </location>
</feature>
<feature type="compositionally biased region" description="Basic and acidic residues" evidence="11">
    <location>
        <begin position="507"/>
        <end position="527"/>
    </location>
</feature>
<feature type="compositionally biased region" description="Basic and acidic residues" evidence="11">
    <location>
        <begin position="292"/>
        <end position="301"/>
    </location>
</feature>
<keyword evidence="4" id="KW-0349">Heme</keyword>
<feature type="compositionally biased region" description="Polar residues" evidence="11">
    <location>
        <begin position="246"/>
        <end position="256"/>
    </location>
</feature>
<feature type="compositionally biased region" description="Basic and acidic residues" evidence="11">
    <location>
        <begin position="341"/>
        <end position="352"/>
    </location>
</feature>
<dbReference type="PANTHER" id="PTHR15422:SF24">
    <property type="entry name" value="DOMON RELATED DOMAIN-CONTAINING PROTEIN"/>
    <property type="match status" value="1"/>
</dbReference>
<feature type="transmembrane region" description="Helical" evidence="12">
    <location>
        <begin position="102"/>
        <end position="125"/>
    </location>
</feature>
<gene>
    <name evidence="14" type="ORF">BDY17DRAFT_323031</name>
</gene>
<keyword evidence="10 12" id="KW-0472">Membrane</keyword>
<feature type="compositionally biased region" description="Basic and acidic residues" evidence="11">
    <location>
        <begin position="883"/>
        <end position="902"/>
    </location>
</feature>
<feature type="region of interest" description="Disordered" evidence="11">
    <location>
        <begin position="292"/>
        <end position="357"/>
    </location>
</feature>
<dbReference type="Gene3D" id="1.20.120.1770">
    <property type="match status" value="1"/>
</dbReference>
<evidence type="ECO:0000256" key="1">
    <source>
        <dbReference type="ARBA" id="ARBA00001970"/>
    </source>
</evidence>
<feature type="region of interest" description="Disordered" evidence="11">
    <location>
        <begin position="501"/>
        <end position="627"/>
    </location>
</feature>
<evidence type="ECO:0000256" key="5">
    <source>
        <dbReference type="ARBA" id="ARBA00022692"/>
    </source>
</evidence>
<feature type="compositionally biased region" description="Basic and acidic residues" evidence="11">
    <location>
        <begin position="744"/>
        <end position="759"/>
    </location>
</feature>
<feature type="region of interest" description="Disordered" evidence="11">
    <location>
        <begin position="670"/>
        <end position="726"/>
    </location>
</feature>
<dbReference type="RefSeq" id="XP_033590731.1">
    <property type="nucleotide sequence ID" value="XM_033736931.1"/>
</dbReference>
<dbReference type="OrthoDB" id="19261at2759"/>
<dbReference type="GO" id="GO:0046872">
    <property type="term" value="F:metal ion binding"/>
    <property type="evidence" value="ECO:0007669"/>
    <property type="project" value="UniProtKB-KW"/>
</dbReference>
<accession>A0A6A6PWP5</accession>
<evidence type="ECO:0000256" key="8">
    <source>
        <dbReference type="ARBA" id="ARBA00022989"/>
    </source>
</evidence>
<proteinExistence type="predicted"/>
<keyword evidence="8 12" id="KW-1133">Transmembrane helix</keyword>
<feature type="region of interest" description="Disordered" evidence="11">
    <location>
        <begin position="744"/>
        <end position="902"/>
    </location>
</feature>
<evidence type="ECO:0000256" key="11">
    <source>
        <dbReference type="SAM" id="MobiDB-lite"/>
    </source>
</evidence>
<evidence type="ECO:0000256" key="10">
    <source>
        <dbReference type="ARBA" id="ARBA00023136"/>
    </source>
</evidence>
<dbReference type="SMART" id="SM00665">
    <property type="entry name" value="B561"/>
    <property type="match status" value="1"/>
</dbReference>
<keyword evidence="15" id="KW-1185">Reference proteome</keyword>
<dbReference type="GO" id="GO:0020037">
    <property type="term" value="F:heme binding"/>
    <property type="evidence" value="ECO:0007669"/>
    <property type="project" value="TreeGrafter"/>
</dbReference>
<feature type="transmembrane region" description="Helical" evidence="12">
    <location>
        <begin position="65"/>
        <end position="90"/>
    </location>
</feature>
<evidence type="ECO:0000256" key="3">
    <source>
        <dbReference type="ARBA" id="ARBA00022448"/>
    </source>
</evidence>
<dbReference type="PANTHER" id="PTHR15422">
    <property type="entry name" value="OS05G0565100 PROTEIN"/>
    <property type="match status" value="1"/>
</dbReference>
<dbReference type="EMBL" id="MU001634">
    <property type="protein sequence ID" value="KAF2484161.1"/>
    <property type="molecule type" value="Genomic_DNA"/>
</dbReference>
<evidence type="ECO:0000256" key="4">
    <source>
        <dbReference type="ARBA" id="ARBA00022617"/>
    </source>
</evidence>
<dbReference type="Proteomes" id="UP000799767">
    <property type="component" value="Unassembled WGS sequence"/>
</dbReference>
<feature type="compositionally biased region" description="Polar residues" evidence="11">
    <location>
        <begin position="528"/>
        <end position="566"/>
    </location>
</feature>
<keyword evidence="7" id="KW-0249">Electron transport</keyword>
<name>A0A6A6PWP5_9PEZI</name>
<keyword evidence="5 12" id="KW-0812">Transmembrane</keyword>
<feature type="transmembrane region" description="Helical" evidence="12">
    <location>
        <begin position="206"/>
        <end position="228"/>
    </location>
</feature>
<evidence type="ECO:0000256" key="6">
    <source>
        <dbReference type="ARBA" id="ARBA00022723"/>
    </source>
</evidence>
<feature type="compositionally biased region" description="Low complexity" evidence="11">
    <location>
        <begin position="575"/>
        <end position="587"/>
    </location>
</feature>
<dbReference type="GO" id="GO:0140575">
    <property type="term" value="F:transmembrane monodehydroascorbate reductase activity"/>
    <property type="evidence" value="ECO:0007669"/>
    <property type="project" value="InterPro"/>
</dbReference>
<evidence type="ECO:0000259" key="13">
    <source>
        <dbReference type="PROSITE" id="PS50939"/>
    </source>
</evidence>
<comment type="subcellular location">
    <subcellularLocation>
        <location evidence="2">Membrane</location>
        <topology evidence="2">Multi-pass membrane protein</topology>
    </subcellularLocation>
</comment>
<dbReference type="GeneID" id="54477933"/>
<dbReference type="InterPro" id="IPR045150">
    <property type="entry name" value="CYB561D1/2"/>
</dbReference>
<feature type="compositionally biased region" description="Low complexity" evidence="11">
    <location>
        <begin position="710"/>
        <end position="726"/>
    </location>
</feature>
<evidence type="ECO:0000256" key="2">
    <source>
        <dbReference type="ARBA" id="ARBA00004141"/>
    </source>
</evidence>
<dbReference type="CDD" id="cd08760">
    <property type="entry name" value="Cyt_b561_FRRS1_like"/>
    <property type="match status" value="1"/>
</dbReference>
<dbReference type="AlphaFoldDB" id="A0A6A6PWP5"/>
<dbReference type="InterPro" id="IPR006593">
    <property type="entry name" value="Cyt_b561/ferric_Rdtase_TM"/>
</dbReference>
<evidence type="ECO:0000313" key="15">
    <source>
        <dbReference type="Proteomes" id="UP000799767"/>
    </source>
</evidence>
<sequence>MSTDGLAPAGSSSYHSNTLNVGDGTWDKSRNDFLLPNLQGLNFATTRYNGMGNRFKGEPQYHTLVLGHSVVAAITFLFILPLALFLAKYGHDWPGGRVSFKLHIYLQIITVFLSTVVLVLGWFAVGPARSLTNPHHGIGVAIYVLILFQFLYGSCWFRRERRRVGAPSKLPLTVWLHRLLGRSTALLGIVEVALGLDLYGSPKYLFILYSLWGAFLLLLYLALDYYYMPRYDGTRPGRPPPEQYSDYGSSYVTNQGRRPPRKDEHHWGRDALAAVGLVGAYEWYKTRRDRRRQERDEKYGDVADGGFAPSSAPPGPPGQQPYGAPGDSMVGAGARRPQSRISRDSWEDDKYHRQQQNHTWRDRFLEATGAFAAYEGVRHFINKRRGREDDYSEDGGYGSALGGNRPMPSETDVSRVEAGHAPQSPATPRVNMNGAGPMTPTMTPSRPGATIGNAAVLGADSVSNDSRYGGGRPHPILEPGAPLGEHIRELGPIAGLREWNRQRKSRRDSDRADVIRRQELEHEESFNRRNSNNYPRPQDANTRMNSNSGTLLTGPNSDMSRVNTRPDTSHPPLPAGAGAYAANAGPGYPYPPPPPGPPPTSIRADGYNAQSGWGSAQMPQGAVTPDPARLLRDNTAANESSAYGRDPRIRDDLMGAAAAGAVGAVAAGALAERERQRHRAQSESPTRAQGSRFPRPSAAAASYNNVTAGPSSSRPNNPNSPPVSVQVQMHNDGRHVTLRRLNEEEAAASRESRRQDRQNRRGASLTSLGAEDASTPPLGGQRYRRNGPVRRSSDQPITNVPPPPPMASATSFRRASEVNLPAPPAIQQYPAQQSSPFSNQGLSSPPYPPVGGSGLGGGGYGTDQGTDISAFESNRRRRRAERARRQEAEAARGVGERGAEFS</sequence>
<feature type="compositionally biased region" description="Gly residues" evidence="11">
    <location>
        <begin position="851"/>
        <end position="862"/>
    </location>
</feature>
<organism evidence="14 15">
    <name type="scientific">Neohortaea acidophila</name>
    <dbReference type="NCBI Taxonomy" id="245834"/>
    <lineage>
        <taxon>Eukaryota</taxon>
        <taxon>Fungi</taxon>
        <taxon>Dikarya</taxon>
        <taxon>Ascomycota</taxon>
        <taxon>Pezizomycotina</taxon>
        <taxon>Dothideomycetes</taxon>
        <taxon>Dothideomycetidae</taxon>
        <taxon>Mycosphaerellales</taxon>
        <taxon>Teratosphaeriaceae</taxon>
        <taxon>Neohortaea</taxon>
    </lineage>
</organism>
<evidence type="ECO:0000256" key="9">
    <source>
        <dbReference type="ARBA" id="ARBA00023004"/>
    </source>
</evidence>
<keyword evidence="6" id="KW-0479">Metal-binding</keyword>
<feature type="compositionally biased region" description="Pro residues" evidence="11">
    <location>
        <begin position="588"/>
        <end position="600"/>
    </location>
</feature>
<evidence type="ECO:0000313" key="14">
    <source>
        <dbReference type="EMBL" id="KAF2484161.1"/>
    </source>
</evidence>
<feature type="domain" description="Cytochrome b561" evidence="13">
    <location>
        <begin position="35"/>
        <end position="230"/>
    </location>
</feature>
<feature type="region of interest" description="Disordered" evidence="11">
    <location>
        <begin position="387"/>
        <end position="483"/>
    </location>
</feature>
<reference evidence="14" key="1">
    <citation type="journal article" date="2020" name="Stud. Mycol.">
        <title>101 Dothideomycetes genomes: a test case for predicting lifestyles and emergence of pathogens.</title>
        <authorList>
            <person name="Haridas S."/>
            <person name="Albert R."/>
            <person name="Binder M."/>
            <person name="Bloem J."/>
            <person name="Labutti K."/>
            <person name="Salamov A."/>
            <person name="Andreopoulos B."/>
            <person name="Baker S."/>
            <person name="Barry K."/>
            <person name="Bills G."/>
            <person name="Bluhm B."/>
            <person name="Cannon C."/>
            <person name="Castanera R."/>
            <person name="Culley D."/>
            <person name="Daum C."/>
            <person name="Ezra D."/>
            <person name="Gonzalez J."/>
            <person name="Henrissat B."/>
            <person name="Kuo A."/>
            <person name="Liang C."/>
            <person name="Lipzen A."/>
            <person name="Lutzoni F."/>
            <person name="Magnuson J."/>
            <person name="Mondo S."/>
            <person name="Nolan M."/>
            <person name="Ohm R."/>
            <person name="Pangilinan J."/>
            <person name="Park H.-J."/>
            <person name="Ramirez L."/>
            <person name="Alfaro M."/>
            <person name="Sun H."/>
            <person name="Tritt A."/>
            <person name="Yoshinaga Y."/>
            <person name="Zwiers L.-H."/>
            <person name="Turgeon B."/>
            <person name="Goodwin S."/>
            <person name="Spatafora J."/>
            <person name="Crous P."/>
            <person name="Grigoriev I."/>
        </authorList>
    </citation>
    <scope>NUCLEOTIDE SEQUENCE</scope>
    <source>
        <strain evidence="14">CBS 113389</strain>
    </source>
</reference>
<evidence type="ECO:0000256" key="12">
    <source>
        <dbReference type="SAM" id="Phobius"/>
    </source>
</evidence>
<keyword evidence="3" id="KW-0813">Transport</keyword>
<dbReference type="PROSITE" id="PS50939">
    <property type="entry name" value="CYTOCHROME_B561"/>
    <property type="match status" value="1"/>
</dbReference>
<dbReference type="GO" id="GO:0016020">
    <property type="term" value="C:membrane"/>
    <property type="evidence" value="ECO:0007669"/>
    <property type="project" value="UniProtKB-SubCell"/>
</dbReference>
<feature type="compositionally biased region" description="Polar residues" evidence="11">
    <location>
        <begin position="608"/>
        <end position="618"/>
    </location>
</feature>
<keyword evidence="9" id="KW-0408">Iron</keyword>
<evidence type="ECO:0000256" key="7">
    <source>
        <dbReference type="ARBA" id="ARBA00022982"/>
    </source>
</evidence>
<comment type="cofactor">
    <cofactor evidence="1">
        <name>heme b</name>
        <dbReference type="ChEBI" id="CHEBI:60344"/>
    </cofactor>
</comment>
<protein>
    <recommendedName>
        <fullName evidence="13">Cytochrome b561 domain-containing protein</fullName>
    </recommendedName>
</protein>
<feature type="region of interest" description="Disordered" evidence="11">
    <location>
        <begin position="237"/>
        <end position="265"/>
    </location>
</feature>